<reference evidence="2" key="1">
    <citation type="submission" date="2020-09" db="EMBL/GenBank/DDBJ databases">
        <title>A novel bacterium of genus Paenibacillus, isolated from South China Sea.</title>
        <authorList>
            <person name="Huang H."/>
            <person name="Mo K."/>
            <person name="Hu Y."/>
        </authorList>
    </citation>
    <scope>NUCLEOTIDE SEQUENCE</scope>
    <source>
        <strain evidence="2">IB182363</strain>
    </source>
</reference>
<dbReference type="InterPro" id="IPR013022">
    <property type="entry name" value="Xyl_isomerase-like_TIM-brl"/>
</dbReference>
<dbReference type="AlphaFoldDB" id="A0A927H1J5"/>
<gene>
    <name evidence="2" type="ORF">IDH45_16210</name>
</gene>
<accession>A0A927H1J5</accession>
<dbReference type="InterPro" id="IPR036237">
    <property type="entry name" value="Xyl_isomerase-like_sf"/>
</dbReference>
<evidence type="ECO:0000313" key="3">
    <source>
        <dbReference type="Proteomes" id="UP000639396"/>
    </source>
</evidence>
<dbReference type="SUPFAM" id="SSF51658">
    <property type="entry name" value="Xylose isomerase-like"/>
    <property type="match status" value="1"/>
</dbReference>
<dbReference type="Pfam" id="PF01261">
    <property type="entry name" value="AP_endonuc_2"/>
    <property type="match status" value="1"/>
</dbReference>
<dbReference type="PANTHER" id="PTHR12110">
    <property type="entry name" value="HYDROXYPYRUVATE ISOMERASE"/>
    <property type="match status" value="1"/>
</dbReference>
<feature type="domain" description="Xylose isomerase-like TIM barrel" evidence="1">
    <location>
        <begin position="21"/>
        <end position="245"/>
    </location>
</feature>
<keyword evidence="2" id="KW-0413">Isomerase</keyword>
<proteinExistence type="predicted"/>
<sequence>MIKTGLLSVTFRKLSWEQVLHLAAEAGLDAIEWGGDIHVPHGDIERAAEVGRRTREAGLEAASYGSYYYAGNTEKGGSFEAVLGAAVALQAPAIRVWAGDRGSDVSDTLWRTGVAEDTRRIADLAAREGISIDFEYHRNTLTDTAESAIALLRDIDHPNVRCNWQPPYPGDFEASLRTLDAVLPWLANIHVFHWLPGQRLPLSEGLADWQQYVSVIAEQPGEHCMMLEFVKDDSPEQFGRDAETLLSLL</sequence>
<dbReference type="GO" id="GO:0016853">
    <property type="term" value="F:isomerase activity"/>
    <property type="evidence" value="ECO:0007669"/>
    <property type="project" value="UniProtKB-KW"/>
</dbReference>
<dbReference type="InterPro" id="IPR050312">
    <property type="entry name" value="IolE/XylAMocC-like"/>
</dbReference>
<protein>
    <submittedName>
        <fullName evidence="2">Sugar phosphate isomerase/epimerase</fullName>
    </submittedName>
</protein>
<name>A0A927H1J5_9BACL</name>
<dbReference type="PANTHER" id="PTHR12110:SF41">
    <property type="entry name" value="INOSOSE DEHYDRATASE"/>
    <property type="match status" value="1"/>
</dbReference>
<dbReference type="EMBL" id="JACXJA010000020">
    <property type="protein sequence ID" value="MBD2863539.1"/>
    <property type="molecule type" value="Genomic_DNA"/>
</dbReference>
<evidence type="ECO:0000313" key="2">
    <source>
        <dbReference type="EMBL" id="MBD2863539.1"/>
    </source>
</evidence>
<comment type="caution">
    <text evidence="2">The sequence shown here is derived from an EMBL/GenBank/DDBJ whole genome shotgun (WGS) entry which is preliminary data.</text>
</comment>
<organism evidence="2 3">
    <name type="scientific">Paenibacillus oceani</name>
    <dbReference type="NCBI Taxonomy" id="2772510"/>
    <lineage>
        <taxon>Bacteria</taxon>
        <taxon>Bacillati</taxon>
        <taxon>Bacillota</taxon>
        <taxon>Bacilli</taxon>
        <taxon>Bacillales</taxon>
        <taxon>Paenibacillaceae</taxon>
        <taxon>Paenibacillus</taxon>
    </lineage>
</organism>
<dbReference type="Gene3D" id="3.20.20.150">
    <property type="entry name" value="Divalent-metal-dependent TIM barrel enzymes"/>
    <property type="match status" value="1"/>
</dbReference>
<dbReference type="Proteomes" id="UP000639396">
    <property type="component" value="Unassembled WGS sequence"/>
</dbReference>
<evidence type="ECO:0000259" key="1">
    <source>
        <dbReference type="Pfam" id="PF01261"/>
    </source>
</evidence>
<dbReference type="RefSeq" id="WP_190929166.1">
    <property type="nucleotide sequence ID" value="NZ_JACXJA010000020.1"/>
</dbReference>
<keyword evidence="3" id="KW-1185">Reference proteome</keyword>